<name>A0ACC0R700_9HYPO</name>
<gene>
    <name evidence="1" type="ORF">NCS57_00372900</name>
</gene>
<organism evidence="1 2">
    <name type="scientific">Fusarium keratoplasticum</name>
    <dbReference type="NCBI Taxonomy" id="1328300"/>
    <lineage>
        <taxon>Eukaryota</taxon>
        <taxon>Fungi</taxon>
        <taxon>Dikarya</taxon>
        <taxon>Ascomycota</taxon>
        <taxon>Pezizomycotina</taxon>
        <taxon>Sordariomycetes</taxon>
        <taxon>Hypocreomycetidae</taxon>
        <taxon>Hypocreales</taxon>
        <taxon>Nectriaceae</taxon>
        <taxon>Fusarium</taxon>
        <taxon>Fusarium solani species complex</taxon>
    </lineage>
</organism>
<proteinExistence type="predicted"/>
<comment type="caution">
    <text evidence="1">The sequence shown here is derived from an EMBL/GenBank/DDBJ whole genome shotgun (WGS) entry which is preliminary data.</text>
</comment>
<keyword evidence="2" id="KW-1185">Reference proteome</keyword>
<dbReference type="EMBL" id="CM046505">
    <property type="protein sequence ID" value="KAI8674741.1"/>
    <property type="molecule type" value="Genomic_DNA"/>
</dbReference>
<accession>A0ACC0R700</accession>
<sequence length="137" mass="15449">MDFGDESYWTNICKALARSLFLNAAIRDQGAKAAKGTGSIVENEDDLYRTVHRNHHAALELGSSMVGIKHEWVVFSKFAHTGSKQYLQTVTAIKPEWIVDLPYFQDDKLARKRNGVLRQPYVKEPLDQAREKAASAT</sequence>
<evidence type="ECO:0000313" key="2">
    <source>
        <dbReference type="Proteomes" id="UP001065298"/>
    </source>
</evidence>
<protein>
    <submittedName>
        <fullName evidence="1">Uncharacterized protein</fullName>
    </submittedName>
</protein>
<evidence type="ECO:0000313" key="1">
    <source>
        <dbReference type="EMBL" id="KAI8674741.1"/>
    </source>
</evidence>
<dbReference type="Proteomes" id="UP001065298">
    <property type="component" value="Chromosome 3"/>
</dbReference>
<reference evidence="1" key="1">
    <citation type="submission" date="2022-06" db="EMBL/GenBank/DDBJ databases">
        <title>Fusarium solani species complex genomes reveal bases of compartmentalisation and animal pathogenesis.</title>
        <authorList>
            <person name="Tsai I.J."/>
        </authorList>
    </citation>
    <scope>NUCLEOTIDE SEQUENCE</scope>
    <source>
        <strain evidence="1">Fu6.1</strain>
    </source>
</reference>